<dbReference type="OrthoDB" id="3800281at2759"/>
<evidence type="ECO:0000256" key="1">
    <source>
        <dbReference type="SAM" id="MobiDB-lite"/>
    </source>
</evidence>
<feature type="region of interest" description="Disordered" evidence="1">
    <location>
        <begin position="76"/>
        <end position="101"/>
    </location>
</feature>
<dbReference type="Proteomes" id="UP000800096">
    <property type="component" value="Unassembled WGS sequence"/>
</dbReference>
<proteinExistence type="predicted"/>
<protein>
    <submittedName>
        <fullName evidence="2">Uncharacterized protein</fullName>
    </submittedName>
</protein>
<keyword evidence="3" id="KW-1185">Reference proteome</keyword>
<sequence length="297" mass="33150">MAYTPAIRRSNRIRAHTRKLIASVVLSAQVEKRRSPRLAPLKTVQIQVITQHVPVTRNRTTLSGFIVNDTSSPAIYEEEDEEEDDIESIDASDVSSVASEEHLPLSNDNFEYMAGDSLDRRDSYDSRLESGNEAYMLDDFVVGSEEGDSDWSEAESEITIVQSVSVPDEEDGSEAESEASVSRPRRITRLDSAVSVSSTTSSGSESSGLFVTDGREEIPEEFPFDDYFFRPIESDIEPADVAEEITEAVIRFGRRCNRFAAPICLELTRRFSEDADVIEAIQLAIDRGLCNFKQTRS</sequence>
<dbReference type="EMBL" id="ML979134">
    <property type="protein sequence ID" value="KAF1918028.1"/>
    <property type="molecule type" value="Genomic_DNA"/>
</dbReference>
<organism evidence="2 3">
    <name type="scientific">Ampelomyces quisqualis</name>
    <name type="common">Powdery mildew agent</name>
    <dbReference type="NCBI Taxonomy" id="50730"/>
    <lineage>
        <taxon>Eukaryota</taxon>
        <taxon>Fungi</taxon>
        <taxon>Dikarya</taxon>
        <taxon>Ascomycota</taxon>
        <taxon>Pezizomycotina</taxon>
        <taxon>Dothideomycetes</taxon>
        <taxon>Pleosporomycetidae</taxon>
        <taxon>Pleosporales</taxon>
        <taxon>Pleosporineae</taxon>
        <taxon>Phaeosphaeriaceae</taxon>
        <taxon>Ampelomyces</taxon>
    </lineage>
</organism>
<evidence type="ECO:0000313" key="2">
    <source>
        <dbReference type="EMBL" id="KAF1918028.1"/>
    </source>
</evidence>
<name>A0A6A5QT50_AMPQU</name>
<feature type="compositionally biased region" description="Acidic residues" evidence="1">
    <location>
        <begin position="76"/>
        <end position="90"/>
    </location>
</feature>
<accession>A0A6A5QT50</accession>
<feature type="region of interest" description="Disordered" evidence="1">
    <location>
        <begin position="163"/>
        <end position="215"/>
    </location>
</feature>
<reference evidence="2" key="1">
    <citation type="journal article" date="2020" name="Stud. Mycol.">
        <title>101 Dothideomycetes genomes: a test case for predicting lifestyles and emergence of pathogens.</title>
        <authorList>
            <person name="Haridas S."/>
            <person name="Albert R."/>
            <person name="Binder M."/>
            <person name="Bloem J."/>
            <person name="Labutti K."/>
            <person name="Salamov A."/>
            <person name="Andreopoulos B."/>
            <person name="Baker S."/>
            <person name="Barry K."/>
            <person name="Bills G."/>
            <person name="Bluhm B."/>
            <person name="Cannon C."/>
            <person name="Castanera R."/>
            <person name="Culley D."/>
            <person name="Daum C."/>
            <person name="Ezra D."/>
            <person name="Gonzalez J."/>
            <person name="Henrissat B."/>
            <person name="Kuo A."/>
            <person name="Liang C."/>
            <person name="Lipzen A."/>
            <person name="Lutzoni F."/>
            <person name="Magnuson J."/>
            <person name="Mondo S."/>
            <person name="Nolan M."/>
            <person name="Ohm R."/>
            <person name="Pangilinan J."/>
            <person name="Park H.-J."/>
            <person name="Ramirez L."/>
            <person name="Alfaro M."/>
            <person name="Sun H."/>
            <person name="Tritt A."/>
            <person name="Yoshinaga Y."/>
            <person name="Zwiers L.-H."/>
            <person name="Turgeon B."/>
            <person name="Goodwin S."/>
            <person name="Spatafora J."/>
            <person name="Crous P."/>
            <person name="Grigoriev I."/>
        </authorList>
    </citation>
    <scope>NUCLEOTIDE SEQUENCE</scope>
    <source>
        <strain evidence="2">HMLAC05119</strain>
    </source>
</reference>
<evidence type="ECO:0000313" key="3">
    <source>
        <dbReference type="Proteomes" id="UP000800096"/>
    </source>
</evidence>
<gene>
    <name evidence="2" type="ORF">BDU57DRAFT_528516</name>
</gene>
<dbReference type="AlphaFoldDB" id="A0A6A5QT50"/>
<feature type="compositionally biased region" description="Acidic residues" evidence="1">
    <location>
        <begin position="167"/>
        <end position="177"/>
    </location>
</feature>
<feature type="compositionally biased region" description="Low complexity" evidence="1">
    <location>
        <begin position="192"/>
        <end position="208"/>
    </location>
</feature>